<gene>
    <name evidence="2" type="ORF">AMECASPLE_019154</name>
</gene>
<proteinExistence type="predicted"/>
<evidence type="ECO:0000313" key="2">
    <source>
        <dbReference type="EMBL" id="MEQ2311369.1"/>
    </source>
</evidence>
<keyword evidence="3" id="KW-1185">Reference proteome</keyword>
<reference evidence="2 3" key="1">
    <citation type="submission" date="2021-06" db="EMBL/GenBank/DDBJ databases">
        <authorList>
            <person name="Palmer J.M."/>
        </authorList>
    </citation>
    <scope>NUCLEOTIDE SEQUENCE [LARGE SCALE GENOMIC DNA]</scope>
    <source>
        <strain evidence="2 3">AS_MEX2019</strain>
        <tissue evidence="2">Muscle</tissue>
    </source>
</reference>
<protein>
    <submittedName>
        <fullName evidence="2">Uncharacterized protein</fullName>
    </submittedName>
</protein>
<evidence type="ECO:0000313" key="3">
    <source>
        <dbReference type="Proteomes" id="UP001469553"/>
    </source>
</evidence>
<dbReference type="EMBL" id="JAHRIP010076765">
    <property type="protein sequence ID" value="MEQ2311369.1"/>
    <property type="molecule type" value="Genomic_DNA"/>
</dbReference>
<accession>A0ABV0ZYM5</accession>
<sequence length="162" mass="16649">MHKTLNTAPAHQVLPQSTGLERAKMAASLGDSAVADEDTGLIATALTSAGWETTAPDVTAAAMGDSSSPAEKQEGAPRQRFLGRKMPALLADQGTQPGEQAENGAEPPQTPSAPAAVETAKPPDQPADVSSPPPSAAEPSDPWHSPAYRTRGPCLAETFCQV</sequence>
<name>A0ABV0ZYM5_9TELE</name>
<evidence type="ECO:0000256" key="1">
    <source>
        <dbReference type="SAM" id="MobiDB-lite"/>
    </source>
</evidence>
<comment type="caution">
    <text evidence="2">The sequence shown here is derived from an EMBL/GenBank/DDBJ whole genome shotgun (WGS) entry which is preliminary data.</text>
</comment>
<dbReference type="Proteomes" id="UP001469553">
    <property type="component" value="Unassembled WGS sequence"/>
</dbReference>
<feature type="region of interest" description="Disordered" evidence="1">
    <location>
        <begin position="52"/>
        <end position="152"/>
    </location>
</feature>
<organism evidence="2 3">
    <name type="scientific">Ameca splendens</name>
    <dbReference type="NCBI Taxonomy" id="208324"/>
    <lineage>
        <taxon>Eukaryota</taxon>
        <taxon>Metazoa</taxon>
        <taxon>Chordata</taxon>
        <taxon>Craniata</taxon>
        <taxon>Vertebrata</taxon>
        <taxon>Euteleostomi</taxon>
        <taxon>Actinopterygii</taxon>
        <taxon>Neopterygii</taxon>
        <taxon>Teleostei</taxon>
        <taxon>Neoteleostei</taxon>
        <taxon>Acanthomorphata</taxon>
        <taxon>Ovalentaria</taxon>
        <taxon>Atherinomorphae</taxon>
        <taxon>Cyprinodontiformes</taxon>
        <taxon>Goodeidae</taxon>
        <taxon>Ameca</taxon>
    </lineage>
</organism>